<protein>
    <recommendedName>
        <fullName evidence="4">Secreted protein</fullName>
    </recommendedName>
</protein>
<dbReference type="Ensembl" id="ENSMMUT00000090312.1">
    <property type="protein sequence ID" value="ENSMMUP00000072829.1"/>
    <property type="gene ID" value="ENSMMUG00000051230.1"/>
</dbReference>
<keyword evidence="3" id="KW-1185">Reference proteome</keyword>
<evidence type="ECO:0000256" key="1">
    <source>
        <dbReference type="SAM" id="SignalP"/>
    </source>
</evidence>
<evidence type="ECO:0000313" key="2">
    <source>
        <dbReference type="Ensembl" id="ENSMMUP00000072829.1"/>
    </source>
</evidence>
<dbReference type="InParanoid" id="A0A5F8A7D9"/>
<dbReference type="GeneTree" id="ENSGT01120000271815"/>
<feature type="chain" id="PRO_5023820408" description="Secreted protein" evidence="1">
    <location>
        <begin position="24"/>
        <end position="94"/>
    </location>
</feature>
<reference evidence="2" key="2">
    <citation type="submission" date="2019-01" db="EMBL/GenBank/DDBJ databases">
        <authorList>
            <person name="Graves T."/>
            <person name="Eichler E.E."/>
            <person name="Wilson R.K."/>
        </authorList>
    </citation>
    <scope>NUCLEOTIDE SEQUENCE [LARGE SCALE GENOMIC DNA]</scope>
    <source>
        <strain evidence="2">17573</strain>
    </source>
</reference>
<reference evidence="3" key="1">
    <citation type="journal article" date="2007" name="Science">
        <title>Evolutionary and biomedical insights from the rhesus macaque genome.</title>
        <authorList>
            <person name="Gibbs R.A."/>
            <person name="Rogers J."/>
            <person name="Katze M.G."/>
            <person name="Bumgarner R."/>
            <person name="Weinstock G.M."/>
            <person name="Mardis E.R."/>
            <person name="Remington K.A."/>
            <person name="Strausberg R.L."/>
            <person name="Venter J.C."/>
            <person name="Wilson R.K."/>
            <person name="Batzer M.A."/>
            <person name="Bustamante C.D."/>
            <person name="Eichler E.E."/>
            <person name="Hahn M.W."/>
            <person name="Hardison R.C."/>
            <person name="Makova K.D."/>
            <person name="Miller W."/>
            <person name="Milosavljevic A."/>
            <person name="Palermo R.E."/>
            <person name="Siepel A."/>
            <person name="Sikela J.M."/>
            <person name="Attaway T."/>
            <person name="Bell S."/>
            <person name="Bernard K.E."/>
            <person name="Buhay C.J."/>
            <person name="Chandrabose M.N."/>
            <person name="Dao M."/>
            <person name="Davis C."/>
            <person name="Delehaunty K.D."/>
            <person name="Ding Y."/>
            <person name="Dinh H.H."/>
            <person name="Dugan-Rocha S."/>
            <person name="Fulton L.A."/>
            <person name="Gabisi R.A."/>
            <person name="Garner T.T."/>
            <person name="Godfrey J."/>
            <person name="Hawes A.C."/>
            <person name="Hernandez J."/>
            <person name="Hines S."/>
            <person name="Holder M."/>
            <person name="Hume J."/>
            <person name="Jhangiani S.N."/>
            <person name="Joshi V."/>
            <person name="Khan Z.M."/>
            <person name="Kirkness E.F."/>
            <person name="Cree A."/>
            <person name="Fowler R.G."/>
            <person name="Lee S."/>
            <person name="Lewis L.R."/>
            <person name="Li Z."/>
            <person name="Liu Y.-S."/>
            <person name="Moore S.M."/>
            <person name="Muzny D."/>
            <person name="Nazareth L.V."/>
            <person name="Ngo D.N."/>
            <person name="Okwuonu G.O."/>
            <person name="Pai G."/>
            <person name="Parker D."/>
            <person name="Paul H.A."/>
            <person name="Pfannkoch C."/>
            <person name="Pohl C.S."/>
            <person name="Rogers Y.-H.C."/>
            <person name="Ruiz S.J."/>
            <person name="Sabo A."/>
            <person name="Santibanez J."/>
            <person name="Schneider B.W."/>
            <person name="Smith S.M."/>
            <person name="Sodergren E."/>
            <person name="Svatek A.F."/>
            <person name="Utterback T.R."/>
            <person name="Vattathil S."/>
            <person name="Warren W."/>
            <person name="White C.S."/>
            <person name="Chinwalla A.T."/>
            <person name="Feng Y."/>
            <person name="Halpern A.L."/>
            <person name="Hillier L.W."/>
            <person name="Huang X."/>
            <person name="Minx P."/>
            <person name="Nelson J.O."/>
            <person name="Pepin K.H."/>
            <person name="Qin X."/>
            <person name="Sutton G.G."/>
            <person name="Venter E."/>
            <person name="Walenz B.P."/>
            <person name="Wallis J.W."/>
            <person name="Worley K.C."/>
            <person name="Yang S.-P."/>
            <person name="Jones S.M."/>
            <person name="Marra M.A."/>
            <person name="Rocchi M."/>
            <person name="Schein J.E."/>
            <person name="Baertsch R."/>
            <person name="Clarke L."/>
            <person name="Csuros M."/>
            <person name="Glasscock J."/>
            <person name="Harris R.A."/>
            <person name="Havlak P."/>
            <person name="Jackson A.R."/>
            <person name="Jiang H."/>
            <person name="Liu Y."/>
            <person name="Messina D.N."/>
            <person name="Shen Y."/>
            <person name="Song H.X.-Z."/>
            <person name="Wylie T."/>
            <person name="Zhang L."/>
            <person name="Birney E."/>
            <person name="Han K."/>
            <person name="Konkel M.K."/>
            <person name="Lee J."/>
            <person name="Smit A.F.A."/>
            <person name="Ullmer B."/>
            <person name="Wang H."/>
            <person name="Xing J."/>
            <person name="Burhans R."/>
            <person name="Cheng Z."/>
            <person name="Karro J.E."/>
            <person name="Ma J."/>
            <person name="Raney B."/>
            <person name="She X."/>
            <person name="Cox M.J."/>
            <person name="Demuth J.P."/>
            <person name="Dumas L.J."/>
            <person name="Han S.-G."/>
            <person name="Hopkins J."/>
            <person name="Karimpour-Fard A."/>
            <person name="Kim Y.H."/>
            <person name="Pollack J.R."/>
            <person name="Vinar T."/>
            <person name="Addo-Quaye C."/>
            <person name="Degenhardt J."/>
            <person name="Denby A."/>
            <person name="Hubisz M.J."/>
            <person name="Indap A."/>
            <person name="Kosiol C."/>
            <person name="Lahn B.T."/>
            <person name="Lawson H.A."/>
            <person name="Marklein A."/>
            <person name="Nielsen R."/>
            <person name="Vallender E.J."/>
            <person name="Clark A.G."/>
            <person name="Ferguson B."/>
            <person name="Hernandez R.D."/>
            <person name="Hirani K."/>
            <person name="Kehrer-Sawatzki H."/>
            <person name="Kolb J."/>
            <person name="Patil S."/>
            <person name="Pu L.-L."/>
            <person name="Ren Y."/>
            <person name="Smith D.G."/>
            <person name="Wheeler D.A."/>
            <person name="Schenck I."/>
            <person name="Ball E.V."/>
            <person name="Chen R."/>
            <person name="Cooper D.N."/>
            <person name="Giardine B."/>
            <person name="Hsu F."/>
            <person name="Kent W.J."/>
            <person name="Lesk A."/>
            <person name="Nelson D.L."/>
            <person name="O'brien W.E."/>
            <person name="Pruefer K."/>
            <person name="Stenson P.D."/>
            <person name="Wallace J.C."/>
            <person name="Ke H."/>
            <person name="Liu X.-M."/>
            <person name="Wang P."/>
            <person name="Xiang A.P."/>
            <person name="Yang F."/>
            <person name="Barber G.P."/>
            <person name="Haussler D."/>
            <person name="Karolchik D."/>
            <person name="Kern A.D."/>
            <person name="Kuhn R.M."/>
            <person name="Smith K.E."/>
            <person name="Zwieg A.S."/>
        </authorList>
    </citation>
    <scope>NUCLEOTIDE SEQUENCE [LARGE SCALE GENOMIC DNA]</scope>
    <source>
        <strain evidence="3">17573</strain>
    </source>
</reference>
<keyword evidence="1" id="KW-0732">Signal</keyword>
<sequence>MCHHVQLIFVLLVEVGFHHAGQAGLEFLTSGDPPSSASQRAGITGMSHNTKPKIFIYKVSLAAFPPQKDSEETHPCSIFPHTHLLSFSSVRLVH</sequence>
<dbReference type="AlphaFoldDB" id="A0A5F8A7D9"/>
<dbReference type="VEuPathDB" id="HostDB:ENSMMUG00000051230"/>
<reference evidence="2" key="4">
    <citation type="submission" date="2025-09" db="UniProtKB">
        <authorList>
            <consortium name="Ensembl"/>
        </authorList>
    </citation>
    <scope>IDENTIFICATION</scope>
    <source>
        <strain evidence="2">17573</strain>
    </source>
</reference>
<organism evidence="2 3">
    <name type="scientific">Macaca mulatta</name>
    <name type="common">Rhesus macaque</name>
    <dbReference type="NCBI Taxonomy" id="9544"/>
    <lineage>
        <taxon>Eukaryota</taxon>
        <taxon>Metazoa</taxon>
        <taxon>Chordata</taxon>
        <taxon>Craniata</taxon>
        <taxon>Vertebrata</taxon>
        <taxon>Euteleostomi</taxon>
        <taxon>Mammalia</taxon>
        <taxon>Eutheria</taxon>
        <taxon>Euarchontoglires</taxon>
        <taxon>Primates</taxon>
        <taxon>Haplorrhini</taxon>
        <taxon>Catarrhini</taxon>
        <taxon>Cercopithecidae</taxon>
        <taxon>Cercopithecinae</taxon>
        <taxon>Macaca</taxon>
    </lineage>
</organism>
<feature type="signal peptide" evidence="1">
    <location>
        <begin position="1"/>
        <end position="23"/>
    </location>
</feature>
<dbReference type="PANTHER" id="PTHR12138">
    <property type="entry name" value="PRIMATE-EXPANDED PROTEIN FAMILY"/>
    <property type="match status" value="1"/>
</dbReference>
<name>A0A5F8A7D9_MACMU</name>
<evidence type="ECO:0008006" key="4">
    <source>
        <dbReference type="Google" id="ProtNLM"/>
    </source>
</evidence>
<proteinExistence type="predicted"/>
<accession>A0A5F8A7D9</accession>
<reference evidence="2" key="3">
    <citation type="submission" date="2025-08" db="UniProtKB">
        <authorList>
            <consortium name="Ensembl"/>
        </authorList>
    </citation>
    <scope>IDENTIFICATION</scope>
    <source>
        <strain evidence="2">17573</strain>
    </source>
</reference>
<dbReference type="Proteomes" id="UP000006718">
    <property type="component" value="Chromosome 1"/>
</dbReference>
<evidence type="ECO:0000313" key="3">
    <source>
        <dbReference type="Proteomes" id="UP000006718"/>
    </source>
</evidence>
<dbReference type="PRINTS" id="PR02045">
    <property type="entry name" value="F138DOMAIN"/>
</dbReference>
<dbReference type="PANTHER" id="PTHR12138:SF135">
    <property type="entry name" value="SAM DOMAIN-CONTAINING PROTEIN"/>
    <property type="match status" value="1"/>
</dbReference>